<feature type="region of interest" description="Disordered" evidence="1">
    <location>
        <begin position="1"/>
        <end position="78"/>
    </location>
</feature>
<dbReference type="RefSeq" id="WP_208265905.1">
    <property type="nucleotide sequence ID" value="NZ_BAAAGM010000026.1"/>
</dbReference>
<gene>
    <name evidence="2" type="ORF">J4557_08560</name>
</gene>
<evidence type="ECO:0000313" key="3">
    <source>
        <dbReference type="Proteomes" id="UP000666915"/>
    </source>
</evidence>
<proteinExistence type="predicted"/>
<evidence type="ECO:0000256" key="1">
    <source>
        <dbReference type="SAM" id="MobiDB-lite"/>
    </source>
</evidence>
<name>A0ABS3QUB0_9ACTN</name>
<feature type="compositionally biased region" description="Pro residues" evidence="1">
    <location>
        <begin position="67"/>
        <end position="78"/>
    </location>
</feature>
<keyword evidence="3" id="KW-1185">Reference proteome</keyword>
<reference evidence="2 3" key="1">
    <citation type="submission" date="2021-03" db="EMBL/GenBank/DDBJ databases">
        <authorList>
            <person name="Kanchanasin P."/>
            <person name="Saeng-In P."/>
            <person name="Phongsopitanun W."/>
            <person name="Yuki M."/>
            <person name="Kudo T."/>
            <person name="Ohkuma M."/>
            <person name="Tanasupawat S."/>
        </authorList>
    </citation>
    <scope>NUCLEOTIDE SEQUENCE [LARGE SCALE GENOMIC DNA]</scope>
    <source>
        <strain evidence="2 3">L46</strain>
    </source>
</reference>
<evidence type="ECO:0000313" key="2">
    <source>
        <dbReference type="EMBL" id="MBO2437568.1"/>
    </source>
</evidence>
<dbReference type="Proteomes" id="UP000666915">
    <property type="component" value="Unassembled WGS sequence"/>
</dbReference>
<organism evidence="2 3">
    <name type="scientific">Actinomadura nitritigenes</name>
    <dbReference type="NCBI Taxonomy" id="134602"/>
    <lineage>
        <taxon>Bacteria</taxon>
        <taxon>Bacillati</taxon>
        <taxon>Actinomycetota</taxon>
        <taxon>Actinomycetes</taxon>
        <taxon>Streptosporangiales</taxon>
        <taxon>Thermomonosporaceae</taxon>
        <taxon>Actinomadura</taxon>
    </lineage>
</organism>
<sequence length="78" mass="8103">MKTETTEDIRSPAAAEEKDADPAAAQETGKAVKLARSHGRWKVTDVTSVGAANESMTDPDGKQQNTPAPPRPSPSTGG</sequence>
<protein>
    <submittedName>
        <fullName evidence="2">Uncharacterized protein</fullName>
    </submittedName>
</protein>
<feature type="compositionally biased region" description="Basic and acidic residues" evidence="1">
    <location>
        <begin position="1"/>
        <end position="21"/>
    </location>
</feature>
<accession>A0ABS3QUB0</accession>
<comment type="caution">
    <text evidence="2">The sequence shown here is derived from an EMBL/GenBank/DDBJ whole genome shotgun (WGS) entry which is preliminary data.</text>
</comment>
<dbReference type="EMBL" id="JAGEOK010000005">
    <property type="protein sequence ID" value="MBO2437568.1"/>
    <property type="molecule type" value="Genomic_DNA"/>
</dbReference>